<dbReference type="Gene3D" id="3.40.50.300">
    <property type="entry name" value="P-loop containing nucleotide triphosphate hydrolases"/>
    <property type="match status" value="1"/>
</dbReference>
<dbReference type="AlphaFoldDB" id="A0A2G8KXW4"/>
<dbReference type="EMBL" id="MRZV01000312">
    <property type="protein sequence ID" value="PIK52854.1"/>
    <property type="molecule type" value="Genomic_DNA"/>
</dbReference>
<reference evidence="1 2" key="1">
    <citation type="journal article" date="2017" name="PLoS Biol.">
        <title>The sea cucumber genome provides insights into morphological evolution and visceral regeneration.</title>
        <authorList>
            <person name="Zhang X."/>
            <person name="Sun L."/>
            <person name="Yuan J."/>
            <person name="Sun Y."/>
            <person name="Gao Y."/>
            <person name="Zhang L."/>
            <person name="Li S."/>
            <person name="Dai H."/>
            <person name="Hamel J.F."/>
            <person name="Liu C."/>
            <person name="Yu Y."/>
            <person name="Liu S."/>
            <person name="Lin W."/>
            <person name="Guo K."/>
            <person name="Jin S."/>
            <person name="Xu P."/>
            <person name="Storey K.B."/>
            <person name="Huan P."/>
            <person name="Zhang T."/>
            <person name="Zhou Y."/>
            <person name="Zhang J."/>
            <person name="Lin C."/>
            <person name="Li X."/>
            <person name="Xing L."/>
            <person name="Huo D."/>
            <person name="Sun M."/>
            <person name="Wang L."/>
            <person name="Mercier A."/>
            <person name="Li F."/>
            <person name="Yang H."/>
            <person name="Xiang J."/>
        </authorList>
    </citation>
    <scope>NUCLEOTIDE SEQUENCE [LARGE SCALE GENOMIC DNA]</scope>
    <source>
        <strain evidence="1">Shaxun</strain>
        <tissue evidence="1">Muscle</tissue>
    </source>
</reference>
<protein>
    <submittedName>
        <fullName evidence="1">Uncharacterized protein</fullName>
    </submittedName>
</protein>
<dbReference type="OrthoDB" id="416710at2759"/>
<name>A0A2G8KXW4_STIJA</name>
<sequence>MASASSKDQPTRIFLWIIARTNSTVFTKCMTFVEGVQVWYEPYLSCALNETMWNPEFKKEDPVADKFRQTLKENEASDKMKEIRADMKPKVESSSFINYQEKFKYPWVKEQLELPEPSKDFVFIKDHSFAIVDHMEALPDVPTRHTFIIRHPRQVYTSLKNVMATRMHFDGIGWEQCHLGQEAVFAPAKDLFKLHHRLWKYVKEKYETDPIVIDGQDLLSQPEVILPKYFQRLGIPFKESYLSWEASPDKPAKCWKGSADFVLLEAQTGVTSRAVQSTQFTPPKVPRGTPSRPEWTITPELKEYTEDAMPFYEEMYKHRIKP</sequence>
<dbReference type="Proteomes" id="UP000230750">
    <property type="component" value="Unassembled WGS sequence"/>
</dbReference>
<organism evidence="1 2">
    <name type="scientific">Stichopus japonicus</name>
    <name type="common">Sea cucumber</name>
    <dbReference type="NCBI Taxonomy" id="307972"/>
    <lineage>
        <taxon>Eukaryota</taxon>
        <taxon>Metazoa</taxon>
        <taxon>Echinodermata</taxon>
        <taxon>Eleutherozoa</taxon>
        <taxon>Echinozoa</taxon>
        <taxon>Holothuroidea</taxon>
        <taxon>Aspidochirotacea</taxon>
        <taxon>Aspidochirotida</taxon>
        <taxon>Stichopodidae</taxon>
        <taxon>Apostichopus</taxon>
    </lineage>
</organism>
<evidence type="ECO:0000313" key="1">
    <source>
        <dbReference type="EMBL" id="PIK52854.1"/>
    </source>
</evidence>
<evidence type="ECO:0000313" key="2">
    <source>
        <dbReference type="Proteomes" id="UP000230750"/>
    </source>
</evidence>
<dbReference type="PANTHER" id="PTHR48312:SF1">
    <property type="entry name" value="SULFOTRANSFERASE"/>
    <property type="match status" value="1"/>
</dbReference>
<accession>A0A2G8KXW4</accession>
<comment type="caution">
    <text evidence="1">The sequence shown here is derived from an EMBL/GenBank/DDBJ whole genome shotgun (WGS) entry which is preliminary data.</text>
</comment>
<dbReference type="InterPro" id="IPR027417">
    <property type="entry name" value="P-loop_NTPase"/>
</dbReference>
<keyword evidence="2" id="KW-1185">Reference proteome</keyword>
<dbReference type="SUPFAM" id="SSF52540">
    <property type="entry name" value="P-loop containing nucleoside triphosphate hydrolases"/>
    <property type="match status" value="1"/>
</dbReference>
<dbReference type="PANTHER" id="PTHR48312">
    <property type="match status" value="1"/>
</dbReference>
<proteinExistence type="predicted"/>
<gene>
    <name evidence="1" type="ORF">BSL78_10287</name>
</gene>